<feature type="transmembrane region" description="Helical" evidence="6">
    <location>
        <begin position="114"/>
        <end position="139"/>
    </location>
</feature>
<evidence type="ECO:0000256" key="2">
    <source>
        <dbReference type="ARBA" id="ARBA00022475"/>
    </source>
</evidence>
<evidence type="ECO:0000259" key="7">
    <source>
        <dbReference type="PROSITE" id="PS50206"/>
    </source>
</evidence>
<comment type="subcellular location">
    <subcellularLocation>
        <location evidence="1">Cell membrane</location>
        <topology evidence="1">Multi-pass membrane protein</topology>
    </subcellularLocation>
</comment>
<evidence type="ECO:0000313" key="9">
    <source>
        <dbReference type="Proteomes" id="UP001321445"/>
    </source>
</evidence>
<dbReference type="EMBL" id="AP027370">
    <property type="protein sequence ID" value="BDY12033.1"/>
    <property type="molecule type" value="Genomic_DNA"/>
</dbReference>
<feature type="transmembrane region" description="Helical" evidence="6">
    <location>
        <begin position="183"/>
        <end position="202"/>
    </location>
</feature>
<evidence type="ECO:0000256" key="1">
    <source>
        <dbReference type="ARBA" id="ARBA00004651"/>
    </source>
</evidence>
<keyword evidence="3 6" id="KW-0812">Transmembrane</keyword>
<proteinExistence type="predicted"/>
<keyword evidence="5 6" id="KW-0472">Membrane</keyword>
<keyword evidence="9" id="KW-1185">Reference proteome</keyword>
<dbReference type="PANTHER" id="PTHR40277:SF1">
    <property type="entry name" value="BLL5419 PROTEIN"/>
    <property type="match status" value="1"/>
</dbReference>
<protein>
    <recommendedName>
        <fullName evidence="7">Rhodanese domain-containing protein</fullName>
    </recommendedName>
</protein>
<dbReference type="InterPro" id="IPR001763">
    <property type="entry name" value="Rhodanese-like_dom"/>
</dbReference>
<dbReference type="PANTHER" id="PTHR40277">
    <property type="entry name" value="BLL5419 PROTEIN"/>
    <property type="match status" value="1"/>
</dbReference>
<accession>A0ABN6WSW1</accession>
<evidence type="ECO:0000256" key="6">
    <source>
        <dbReference type="SAM" id="Phobius"/>
    </source>
</evidence>
<feature type="transmembrane region" description="Helical" evidence="6">
    <location>
        <begin position="151"/>
        <end position="177"/>
    </location>
</feature>
<evidence type="ECO:0000256" key="4">
    <source>
        <dbReference type="ARBA" id="ARBA00022989"/>
    </source>
</evidence>
<dbReference type="Pfam" id="PF03706">
    <property type="entry name" value="LPG_synthase_TM"/>
    <property type="match status" value="2"/>
</dbReference>
<dbReference type="RefSeq" id="WP_286337245.1">
    <property type="nucleotide sequence ID" value="NZ_AP027370.1"/>
</dbReference>
<organism evidence="8 9">
    <name type="scientific">Hydrogenimonas cancrithermarum</name>
    <dbReference type="NCBI Taxonomy" id="2993563"/>
    <lineage>
        <taxon>Bacteria</taxon>
        <taxon>Pseudomonadati</taxon>
        <taxon>Campylobacterota</taxon>
        <taxon>Epsilonproteobacteria</taxon>
        <taxon>Campylobacterales</taxon>
        <taxon>Hydrogenimonadaceae</taxon>
        <taxon>Hydrogenimonas</taxon>
    </lineage>
</organism>
<keyword evidence="2" id="KW-1003">Cell membrane</keyword>
<gene>
    <name evidence="8" type="ORF">HCR_03450</name>
</gene>
<feature type="transmembrane region" description="Helical" evidence="6">
    <location>
        <begin position="38"/>
        <end position="61"/>
    </location>
</feature>
<feature type="domain" description="Rhodanese" evidence="7">
    <location>
        <begin position="118"/>
        <end position="161"/>
    </location>
</feature>
<dbReference type="InterPro" id="IPR022791">
    <property type="entry name" value="L-PG_synthase/AglD"/>
</dbReference>
<name>A0ABN6WSW1_9BACT</name>
<reference evidence="8 9" key="1">
    <citation type="submission" date="2023-03" db="EMBL/GenBank/DDBJ databases">
        <title>Description of Hydrogenimonas sp. ISO32.</title>
        <authorList>
            <person name="Mino S."/>
            <person name="Fukazawa S."/>
            <person name="Sawabe T."/>
        </authorList>
    </citation>
    <scope>NUCLEOTIDE SEQUENCE [LARGE SCALE GENOMIC DNA]</scope>
    <source>
        <strain evidence="8 9">ISO32</strain>
    </source>
</reference>
<dbReference type="Proteomes" id="UP001321445">
    <property type="component" value="Chromosome"/>
</dbReference>
<evidence type="ECO:0000256" key="3">
    <source>
        <dbReference type="ARBA" id="ARBA00022692"/>
    </source>
</evidence>
<evidence type="ECO:0000313" key="8">
    <source>
        <dbReference type="EMBL" id="BDY12033.1"/>
    </source>
</evidence>
<feature type="transmembrane region" description="Helical" evidence="6">
    <location>
        <begin position="256"/>
        <end position="277"/>
    </location>
</feature>
<feature type="transmembrane region" description="Helical" evidence="6">
    <location>
        <begin position="214"/>
        <end position="236"/>
    </location>
</feature>
<sequence length="289" mass="32204">MKKFKLLLKISLTIAALWFVLRKVDIGQLKFSLQSADAFWLFAAFILFNLSKIASAFRLNIYFEAAGLKLSQGYNLILYYVGMFYNLFLPGGIGGDGYKIYLLNRHYKHGVKPLFQAVLLDRLSGLAALAFYASLLFAFSDYANLLGSWTAWISLGLAVTVFPIAYIATKWLFGIFLKVFNTTMLWGLGVQLLQLLCAWAIVKSLAIDHAMLEYLTLFLVSSVVAVLPLTIGGVGVRELTFLYGLGYIGEEPSLGVTFSFLFFMITALSSLMGLFLLNRVTQTPNKEVP</sequence>
<keyword evidence="4 6" id="KW-1133">Transmembrane helix</keyword>
<evidence type="ECO:0000256" key="5">
    <source>
        <dbReference type="ARBA" id="ARBA00023136"/>
    </source>
</evidence>
<feature type="transmembrane region" description="Helical" evidence="6">
    <location>
        <begin position="73"/>
        <end position="94"/>
    </location>
</feature>
<dbReference type="PROSITE" id="PS50206">
    <property type="entry name" value="RHODANESE_3"/>
    <property type="match status" value="1"/>
</dbReference>